<dbReference type="EMBL" id="NEDP02076641">
    <property type="protein sequence ID" value="OWF36314.1"/>
    <property type="molecule type" value="Genomic_DNA"/>
</dbReference>
<name>A0A210PIK8_MIZYE</name>
<protein>
    <submittedName>
        <fullName evidence="3">Transforming growth factor-beta-induced protein ig-h3</fullName>
    </submittedName>
</protein>
<dbReference type="SMART" id="SM00554">
    <property type="entry name" value="FAS1"/>
    <property type="match status" value="2"/>
</dbReference>
<proteinExistence type="predicted"/>
<dbReference type="GO" id="GO:0005615">
    <property type="term" value="C:extracellular space"/>
    <property type="evidence" value="ECO:0007669"/>
    <property type="project" value="TreeGrafter"/>
</dbReference>
<dbReference type="GO" id="GO:0007155">
    <property type="term" value="P:cell adhesion"/>
    <property type="evidence" value="ECO:0007669"/>
    <property type="project" value="TreeGrafter"/>
</dbReference>
<sequence>MRVNLLCLLVSLAGAVSALSTGQSNLIQLASSLGANTLVSYVQQAGLTDTLAHGGPFTIFAPSDDAFNQLPPDVLNALKQNVSLLKDVLKYHVVRGDILSSDLINDFVLPTLLPYRKIRVNMYQNNTIVMMTGSRVTAVDKMASNGIIHVIDHVMYNIPDHSILTYAASQPNLGQLVYNAIRANLQTTLQGGPFTVFAPVDSAWYDLPPNFLNTVFLSLNKSQELLEYHVVSGTYYSGGLVDGQKVPTVAGGNLTVQISGGQVLIDNAHVTHADISVTNGVIHVIDKVMVPAVLRNIT</sequence>
<dbReference type="OrthoDB" id="286301at2759"/>
<dbReference type="PANTHER" id="PTHR10900:SF124">
    <property type="entry name" value="FI05614P"/>
    <property type="match status" value="1"/>
</dbReference>
<keyword evidence="4" id="KW-1185">Reference proteome</keyword>
<dbReference type="PROSITE" id="PS50213">
    <property type="entry name" value="FAS1"/>
    <property type="match status" value="2"/>
</dbReference>
<dbReference type="InterPro" id="IPR036378">
    <property type="entry name" value="FAS1_dom_sf"/>
</dbReference>
<dbReference type="Pfam" id="PF02469">
    <property type="entry name" value="Fasciclin"/>
    <property type="match status" value="2"/>
</dbReference>
<dbReference type="GO" id="GO:0050839">
    <property type="term" value="F:cell adhesion molecule binding"/>
    <property type="evidence" value="ECO:0007669"/>
    <property type="project" value="TreeGrafter"/>
</dbReference>
<evidence type="ECO:0000259" key="2">
    <source>
        <dbReference type="PROSITE" id="PS50213"/>
    </source>
</evidence>
<dbReference type="InterPro" id="IPR050904">
    <property type="entry name" value="Adhesion/Biosynth-related"/>
</dbReference>
<feature type="chain" id="PRO_5012329369" evidence="1">
    <location>
        <begin position="19"/>
        <end position="298"/>
    </location>
</feature>
<evidence type="ECO:0000313" key="4">
    <source>
        <dbReference type="Proteomes" id="UP000242188"/>
    </source>
</evidence>
<dbReference type="AlphaFoldDB" id="A0A210PIK8"/>
<evidence type="ECO:0000256" key="1">
    <source>
        <dbReference type="SAM" id="SignalP"/>
    </source>
</evidence>
<feature type="signal peptide" evidence="1">
    <location>
        <begin position="1"/>
        <end position="18"/>
    </location>
</feature>
<comment type="caution">
    <text evidence="3">The sequence shown here is derived from an EMBL/GenBank/DDBJ whole genome shotgun (WGS) entry which is preliminary data.</text>
</comment>
<gene>
    <name evidence="3" type="ORF">KP79_PYT03217</name>
</gene>
<feature type="domain" description="FAS1" evidence="2">
    <location>
        <begin position="160"/>
        <end position="289"/>
    </location>
</feature>
<dbReference type="Gene3D" id="2.30.180.10">
    <property type="entry name" value="FAS1 domain"/>
    <property type="match status" value="2"/>
</dbReference>
<dbReference type="SUPFAM" id="SSF82153">
    <property type="entry name" value="FAS1 domain"/>
    <property type="match status" value="2"/>
</dbReference>
<dbReference type="GO" id="GO:0031012">
    <property type="term" value="C:extracellular matrix"/>
    <property type="evidence" value="ECO:0007669"/>
    <property type="project" value="TreeGrafter"/>
</dbReference>
<evidence type="ECO:0000313" key="3">
    <source>
        <dbReference type="EMBL" id="OWF36314.1"/>
    </source>
</evidence>
<dbReference type="Proteomes" id="UP000242188">
    <property type="component" value="Unassembled WGS sequence"/>
</dbReference>
<dbReference type="GO" id="GO:0030198">
    <property type="term" value="P:extracellular matrix organization"/>
    <property type="evidence" value="ECO:0007669"/>
    <property type="project" value="TreeGrafter"/>
</dbReference>
<dbReference type="InterPro" id="IPR000782">
    <property type="entry name" value="FAS1_domain"/>
</dbReference>
<organism evidence="3 4">
    <name type="scientific">Mizuhopecten yessoensis</name>
    <name type="common">Japanese scallop</name>
    <name type="synonym">Patinopecten yessoensis</name>
    <dbReference type="NCBI Taxonomy" id="6573"/>
    <lineage>
        <taxon>Eukaryota</taxon>
        <taxon>Metazoa</taxon>
        <taxon>Spiralia</taxon>
        <taxon>Lophotrochozoa</taxon>
        <taxon>Mollusca</taxon>
        <taxon>Bivalvia</taxon>
        <taxon>Autobranchia</taxon>
        <taxon>Pteriomorphia</taxon>
        <taxon>Pectinida</taxon>
        <taxon>Pectinoidea</taxon>
        <taxon>Pectinidae</taxon>
        <taxon>Mizuhopecten</taxon>
    </lineage>
</organism>
<reference evidence="3 4" key="1">
    <citation type="journal article" date="2017" name="Nat. Ecol. Evol.">
        <title>Scallop genome provides insights into evolution of bilaterian karyotype and development.</title>
        <authorList>
            <person name="Wang S."/>
            <person name="Zhang J."/>
            <person name="Jiao W."/>
            <person name="Li J."/>
            <person name="Xun X."/>
            <person name="Sun Y."/>
            <person name="Guo X."/>
            <person name="Huan P."/>
            <person name="Dong B."/>
            <person name="Zhang L."/>
            <person name="Hu X."/>
            <person name="Sun X."/>
            <person name="Wang J."/>
            <person name="Zhao C."/>
            <person name="Wang Y."/>
            <person name="Wang D."/>
            <person name="Huang X."/>
            <person name="Wang R."/>
            <person name="Lv J."/>
            <person name="Li Y."/>
            <person name="Zhang Z."/>
            <person name="Liu B."/>
            <person name="Lu W."/>
            <person name="Hui Y."/>
            <person name="Liang J."/>
            <person name="Zhou Z."/>
            <person name="Hou R."/>
            <person name="Li X."/>
            <person name="Liu Y."/>
            <person name="Li H."/>
            <person name="Ning X."/>
            <person name="Lin Y."/>
            <person name="Zhao L."/>
            <person name="Xing Q."/>
            <person name="Dou J."/>
            <person name="Li Y."/>
            <person name="Mao J."/>
            <person name="Guo H."/>
            <person name="Dou H."/>
            <person name="Li T."/>
            <person name="Mu C."/>
            <person name="Jiang W."/>
            <person name="Fu Q."/>
            <person name="Fu X."/>
            <person name="Miao Y."/>
            <person name="Liu J."/>
            <person name="Yu Q."/>
            <person name="Li R."/>
            <person name="Liao H."/>
            <person name="Li X."/>
            <person name="Kong Y."/>
            <person name="Jiang Z."/>
            <person name="Chourrout D."/>
            <person name="Li R."/>
            <person name="Bao Z."/>
        </authorList>
    </citation>
    <scope>NUCLEOTIDE SEQUENCE [LARGE SCALE GENOMIC DNA]</scope>
    <source>
        <strain evidence="3 4">PY_sf001</strain>
    </source>
</reference>
<feature type="domain" description="FAS1" evidence="2">
    <location>
        <begin position="22"/>
        <end position="155"/>
    </location>
</feature>
<accession>A0A210PIK8</accession>
<keyword evidence="1" id="KW-0732">Signal</keyword>
<dbReference type="FunFam" id="2.30.180.10:FF:000032">
    <property type="entry name" value="Fasciclin domain-containing protein, putative"/>
    <property type="match status" value="2"/>
</dbReference>
<dbReference type="PANTHER" id="PTHR10900">
    <property type="entry name" value="PERIOSTIN-RELATED"/>
    <property type="match status" value="1"/>
</dbReference>